<feature type="compositionally biased region" description="Low complexity" evidence="1">
    <location>
        <begin position="70"/>
        <end position="79"/>
    </location>
</feature>
<feature type="compositionally biased region" description="Low complexity" evidence="1">
    <location>
        <begin position="27"/>
        <end position="40"/>
    </location>
</feature>
<dbReference type="EMBL" id="CAJNNW010000996">
    <property type="protein sequence ID" value="CAE8633620.1"/>
    <property type="molecule type" value="Genomic_DNA"/>
</dbReference>
<dbReference type="InterPro" id="IPR003618">
    <property type="entry name" value="TFIIS_cen_dom"/>
</dbReference>
<dbReference type="Proteomes" id="UP000626109">
    <property type="component" value="Unassembled WGS sequence"/>
</dbReference>
<feature type="compositionally biased region" description="Basic and acidic residues" evidence="1">
    <location>
        <begin position="110"/>
        <end position="120"/>
    </location>
</feature>
<dbReference type="Gene3D" id="1.10.472.30">
    <property type="entry name" value="Transcription elongation factor S-II, central domain"/>
    <property type="match status" value="1"/>
</dbReference>
<feature type="region of interest" description="Disordered" evidence="1">
    <location>
        <begin position="26"/>
        <end position="129"/>
    </location>
</feature>
<comment type="caution">
    <text evidence="3">The sequence shown here is derived from an EMBL/GenBank/DDBJ whole genome shotgun (WGS) entry which is preliminary data.</text>
</comment>
<dbReference type="GO" id="GO:0006351">
    <property type="term" value="P:DNA-templated transcription"/>
    <property type="evidence" value="ECO:0007669"/>
    <property type="project" value="InterPro"/>
</dbReference>
<feature type="non-terminal residue" evidence="3">
    <location>
        <position position="129"/>
    </location>
</feature>
<reference evidence="3" key="1">
    <citation type="submission" date="2021-02" db="EMBL/GenBank/DDBJ databases">
        <authorList>
            <person name="Dougan E. K."/>
            <person name="Rhodes N."/>
            <person name="Thang M."/>
            <person name="Chan C."/>
        </authorList>
    </citation>
    <scope>NUCLEOTIDE SEQUENCE</scope>
</reference>
<feature type="compositionally biased region" description="Pro residues" evidence="1">
    <location>
        <begin position="41"/>
        <end position="53"/>
    </location>
</feature>
<feature type="domain" description="TFIIS central" evidence="2">
    <location>
        <begin position="10"/>
        <end position="129"/>
    </location>
</feature>
<name>A0A813H7I8_POLGL</name>
<evidence type="ECO:0000259" key="2">
    <source>
        <dbReference type="PROSITE" id="PS51321"/>
    </source>
</evidence>
<feature type="compositionally biased region" description="Acidic residues" evidence="1">
    <location>
        <begin position="56"/>
        <end position="66"/>
    </location>
</feature>
<evidence type="ECO:0000313" key="3">
    <source>
        <dbReference type="EMBL" id="CAE8633620.1"/>
    </source>
</evidence>
<dbReference type="PROSITE" id="PS51321">
    <property type="entry name" value="TFIIS_CENTRAL"/>
    <property type="match status" value="1"/>
</dbReference>
<evidence type="ECO:0000256" key="1">
    <source>
        <dbReference type="SAM" id="MobiDB-lite"/>
    </source>
</evidence>
<organism evidence="3 4">
    <name type="scientific">Polarella glacialis</name>
    <name type="common">Dinoflagellate</name>
    <dbReference type="NCBI Taxonomy" id="89957"/>
    <lineage>
        <taxon>Eukaryota</taxon>
        <taxon>Sar</taxon>
        <taxon>Alveolata</taxon>
        <taxon>Dinophyceae</taxon>
        <taxon>Suessiales</taxon>
        <taxon>Suessiaceae</taxon>
        <taxon>Polarella</taxon>
    </lineage>
</organism>
<gene>
    <name evidence="3" type="ORF">PGLA2088_LOCUS1296</name>
</gene>
<feature type="non-terminal residue" evidence="3">
    <location>
        <position position="1"/>
    </location>
</feature>
<dbReference type="AlphaFoldDB" id="A0A813H7I8"/>
<dbReference type="InterPro" id="IPR036575">
    <property type="entry name" value="TFIIS_cen_dom_sf"/>
</dbReference>
<proteinExistence type="predicted"/>
<sequence length="129" mass="13606">SADKAISAALRHRVADIFFKALSDATPGSGSASPFASPVPSQSPAPPAEPPLPDAAEGDEVAEPEETPERASALEGASELAERLAEALAADSKTERDFKTRARSLSFNMRDNKDLREKLLSPDGMSVDE</sequence>
<dbReference type="SUPFAM" id="SSF46942">
    <property type="entry name" value="Elongation factor TFIIS domain 2"/>
    <property type="match status" value="1"/>
</dbReference>
<protein>
    <recommendedName>
        <fullName evidence="2">TFIIS central domain-containing protein</fullName>
    </recommendedName>
</protein>
<accession>A0A813H7I8</accession>
<evidence type="ECO:0000313" key="4">
    <source>
        <dbReference type="Proteomes" id="UP000626109"/>
    </source>
</evidence>